<reference evidence="3 4" key="1">
    <citation type="submission" date="2019-07" db="EMBL/GenBank/DDBJ databases">
        <title>Full genome sequence of Sphingomonas sp. 4R-6-7(HKS19).</title>
        <authorList>
            <person name="Im W.-T."/>
        </authorList>
    </citation>
    <scope>NUCLEOTIDE SEQUENCE [LARGE SCALE GENOMIC DNA]</scope>
    <source>
        <strain evidence="3 4">HKS19</strain>
    </source>
</reference>
<dbReference type="Pfam" id="PF26604">
    <property type="entry name" value="CBU_0592"/>
    <property type="match status" value="1"/>
</dbReference>
<gene>
    <name evidence="3" type="ORF">FPZ24_10410</name>
</gene>
<dbReference type="RefSeq" id="WP_146571738.1">
    <property type="nucleotide sequence ID" value="NZ_CP042306.1"/>
</dbReference>
<dbReference type="Proteomes" id="UP000315673">
    <property type="component" value="Chromosome"/>
</dbReference>
<dbReference type="AlphaFoldDB" id="A0A5B8LIU1"/>
<name>A0A5B8LIU1_9SPHN</name>
<feature type="transmembrane region" description="Helical" evidence="1">
    <location>
        <begin position="6"/>
        <end position="26"/>
    </location>
</feature>
<dbReference type="OrthoDB" id="3256397at2"/>
<evidence type="ECO:0000259" key="2">
    <source>
        <dbReference type="Pfam" id="PF26604"/>
    </source>
</evidence>
<protein>
    <recommendedName>
        <fullName evidence="2">CBU-0592-like domain-containing protein</fullName>
    </recommendedName>
</protein>
<keyword evidence="1" id="KW-0812">Transmembrane</keyword>
<keyword evidence="4" id="KW-1185">Reference proteome</keyword>
<dbReference type="KEGG" id="spai:FPZ24_10410"/>
<evidence type="ECO:0000313" key="3">
    <source>
        <dbReference type="EMBL" id="QDZ07846.1"/>
    </source>
</evidence>
<dbReference type="EMBL" id="CP042306">
    <property type="protein sequence ID" value="QDZ07846.1"/>
    <property type="molecule type" value="Genomic_DNA"/>
</dbReference>
<dbReference type="InterPro" id="IPR058058">
    <property type="entry name" value="CBU_0592-like"/>
</dbReference>
<dbReference type="NCBIfam" id="NF047864">
    <property type="entry name" value="CBU_0592_membra"/>
    <property type="match status" value="1"/>
</dbReference>
<evidence type="ECO:0000313" key="4">
    <source>
        <dbReference type="Proteomes" id="UP000315673"/>
    </source>
</evidence>
<evidence type="ECO:0000256" key="1">
    <source>
        <dbReference type="SAM" id="Phobius"/>
    </source>
</evidence>
<accession>A0A5B8LIU1</accession>
<proteinExistence type="predicted"/>
<keyword evidence="1" id="KW-1133">Transmembrane helix</keyword>
<keyword evidence="1" id="KW-0472">Membrane</keyword>
<feature type="domain" description="CBU-0592-like" evidence="2">
    <location>
        <begin position="9"/>
        <end position="82"/>
    </location>
</feature>
<feature type="transmembrane region" description="Helical" evidence="1">
    <location>
        <begin position="61"/>
        <end position="77"/>
    </location>
</feature>
<organism evidence="3 4">
    <name type="scientific">Sphingomonas panacisoli</name>
    <dbReference type="NCBI Taxonomy" id="1813879"/>
    <lineage>
        <taxon>Bacteria</taxon>
        <taxon>Pseudomonadati</taxon>
        <taxon>Pseudomonadota</taxon>
        <taxon>Alphaproteobacteria</taxon>
        <taxon>Sphingomonadales</taxon>
        <taxon>Sphingomonadaceae</taxon>
        <taxon>Sphingomonas</taxon>
    </lineage>
</organism>
<sequence>MTSERIVIEIIGWGGMLLILAAYVLLSTGRIDGRSRAYQWMNVVGAACFIVNSGYNGAIPSATLNVAWAGIGLYTLWRVRRRAVEE</sequence>